<feature type="compositionally biased region" description="Basic and acidic residues" evidence="1">
    <location>
        <begin position="37"/>
        <end position="53"/>
    </location>
</feature>
<organism evidence="2 3">
    <name type="scientific">Cymbomonas tetramitiformis</name>
    <dbReference type="NCBI Taxonomy" id="36881"/>
    <lineage>
        <taxon>Eukaryota</taxon>
        <taxon>Viridiplantae</taxon>
        <taxon>Chlorophyta</taxon>
        <taxon>Pyramimonadophyceae</taxon>
        <taxon>Pyramimonadales</taxon>
        <taxon>Pyramimonadaceae</taxon>
        <taxon>Cymbomonas</taxon>
    </lineage>
</organism>
<evidence type="ECO:0000256" key="1">
    <source>
        <dbReference type="SAM" id="MobiDB-lite"/>
    </source>
</evidence>
<evidence type="ECO:0000313" key="2">
    <source>
        <dbReference type="EMBL" id="KAK3232728.1"/>
    </source>
</evidence>
<proteinExistence type="predicted"/>
<feature type="compositionally biased region" description="Basic and acidic residues" evidence="1">
    <location>
        <begin position="76"/>
        <end position="87"/>
    </location>
</feature>
<comment type="caution">
    <text evidence="2">The sequence shown here is derived from an EMBL/GenBank/DDBJ whole genome shotgun (WGS) entry which is preliminary data.</text>
</comment>
<feature type="region of interest" description="Disordered" evidence="1">
    <location>
        <begin position="37"/>
        <end position="97"/>
    </location>
</feature>
<name>A0AAE0BB67_9CHLO</name>
<gene>
    <name evidence="2" type="ORF">CYMTET_56934</name>
</gene>
<accession>A0AAE0BB67</accession>
<reference evidence="2 3" key="1">
    <citation type="journal article" date="2015" name="Genome Biol. Evol.">
        <title>Comparative Genomics of a Bacterivorous Green Alga Reveals Evolutionary Causalities and Consequences of Phago-Mixotrophic Mode of Nutrition.</title>
        <authorList>
            <person name="Burns J.A."/>
            <person name="Paasch A."/>
            <person name="Narechania A."/>
            <person name="Kim E."/>
        </authorList>
    </citation>
    <scope>NUCLEOTIDE SEQUENCE [LARGE SCALE GENOMIC DNA]</scope>
    <source>
        <strain evidence="2 3">PLY_AMNH</strain>
    </source>
</reference>
<dbReference type="Proteomes" id="UP001190700">
    <property type="component" value="Unassembled WGS sequence"/>
</dbReference>
<dbReference type="EMBL" id="LGRX02035921">
    <property type="protein sequence ID" value="KAK3232728.1"/>
    <property type="molecule type" value="Genomic_DNA"/>
</dbReference>
<dbReference type="AlphaFoldDB" id="A0AAE0BB67"/>
<evidence type="ECO:0000313" key="3">
    <source>
        <dbReference type="Proteomes" id="UP001190700"/>
    </source>
</evidence>
<keyword evidence="3" id="KW-1185">Reference proteome</keyword>
<protein>
    <submittedName>
        <fullName evidence="2">Uncharacterized protein</fullName>
    </submittedName>
</protein>
<sequence length="115" mass="13178">MDINTALHEAYSVSCDMFGVEKTSDEGFHAFYAKVKGVEEGKKDDPNDGEQKPMDFLNQRGGKREKGGRRRRDRGRGREKEGEDEGKAKKKKRVTTRALELQMLRHVTRSLVRPL</sequence>
<feature type="compositionally biased region" description="Basic residues" evidence="1">
    <location>
        <begin position="61"/>
        <end position="75"/>
    </location>
</feature>